<sequence length="62" mass="6506">MKNISVVSALILAATVSFGAMAADHATSRPEAGSNIDNTAHQNHLEFSHAFDPENLTAGDLQ</sequence>
<evidence type="ECO:0000256" key="2">
    <source>
        <dbReference type="SAM" id="SignalP"/>
    </source>
</evidence>
<gene>
    <name evidence="3" type="ORF">ENKO_34110</name>
</gene>
<feature type="compositionally biased region" description="Basic and acidic residues" evidence="1">
    <location>
        <begin position="43"/>
        <end position="52"/>
    </location>
</feature>
<evidence type="ECO:0000256" key="1">
    <source>
        <dbReference type="SAM" id="MobiDB-lite"/>
    </source>
</evidence>
<feature type="region of interest" description="Disordered" evidence="1">
    <location>
        <begin position="24"/>
        <end position="62"/>
    </location>
</feature>
<keyword evidence="2" id="KW-0732">Signal</keyword>
<reference evidence="3" key="1">
    <citation type="submission" date="2021-04" db="EMBL/GenBank/DDBJ databases">
        <title>Difference and commonality of drug resistance evolution in various bacteria. and drug sensitivity profiles.</title>
        <authorList>
            <person name="Maeda T."/>
            <person name="Shibai A."/>
            <person name="Kawada K."/>
            <person name="Kotani H."/>
            <person name="Tarusawa Y."/>
            <person name="Tanabe K."/>
            <person name="Furusawa C."/>
        </authorList>
    </citation>
    <scope>NUCLEOTIDE SEQUENCE</scope>
    <source>
        <strain evidence="3">JCM 8580</strain>
    </source>
</reference>
<evidence type="ECO:0000313" key="3">
    <source>
        <dbReference type="EMBL" id="BCU56817.1"/>
    </source>
</evidence>
<feature type="signal peptide" evidence="2">
    <location>
        <begin position="1"/>
        <end position="22"/>
    </location>
</feature>
<accession>A0AA86MB00</accession>
<protein>
    <recommendedName>
        <fullName evidence="5">Multiple antibiotic resistance protein MarB</fullName>
    </recommendedName>
</protein>
<evidence type="ECO:0008006" key="5">
    <source>
        <dbReference type="Google" id="ProtNLM"/>
    </source>
</evidence>
<dbReference type="Proteomes" id="UP000682928">
    <property type="component" value="Chromosome"/>
</dbReference>
<feature type="chain" id="PRO_5041720462" description="Multiple antibiotic resistance protein MarB" evidence="2">
    <location>
        <begin position="23"/>
        <end position="62"/>
    </location>
</feature>
<dbReference type="AlphaFoldDB" id="A0AA86MB00"/>
<evidence type="ECO:0000313" key="4">
    <source>
        <dbReference type="Proteomes" id="UP000682928"/>
    </source>
</evidence>
<dbReference type="RefSeq" id="WP_088220308.1">
    <property type="nucleotide sequence ID" value="NZ_AP024590.1"/>
</dbReference>
<proteinExistence type="predicted"/>
<organism evidence="3 4">
    <name type="scientific">Enterobacter kobei</name>
    <dbReference type="NCBI Taxonomy" id="208224"/>
    <lineage>
        <taxon>Bacteria</taxon>
        <taxon>Pseudomonadati</taxon>
        <taxon>Pseudomonadota</taxon>
        <taxon>Gammaproteobacteria</taxon>
        <taxon>Enterobacterales</taxon>
        <taxon>Enterobacteriaceae</taxon>
        <taxon>Enterobacter</taxon>
        <taxon>Enterobacter cloacae complex</taxon>
    </lineage>
</organism>
<dbReference type="EMBL" id="AP024590">
    <property type="protein sequence ID" value="BCU56817.1"/>
    <property type="molecule type" value="Genomic_DNA"/>
</dbReference>
<name>A0AA86MB00_9ENTR</name>